<feature type="region of interest" description="Disordered" evidence="1">
    <location>
        <begin position="47"/>
        <end position="69"/>
    </location>
</feature>
<comment type="caution">
    <text evidence="2">The sequence shown here is derived from an EMBL/GenBank/DDBJ whole genome shotgun (WGS) entry which is preliminary data.</text>
</comment>
<keyword evidence="3" id="KW-1185">Reference proteome</keyword>
<name>A0A8J3AIQ1_9BIFI</name>
<evidence type="ECO:0000313" key="2">
    <source>
        <dbReference type="EMBL" id="GGI14183.1"/>
    </source>
</evidence>
<dbReference type="AlphaFoldDB" id="A0A8J3AIQ1"/>
<dbReference type="Proteomes" id="UP000619536">
    <property type="component" value="Unassembled WGS sequence"/>
</dbReference>
<accession>A0A8J3AIQ1</accession>
<evidence type="ECO:0000256" key="1">
    <source>
        <dbReference type="SAM" id="MobiDB-lite"/>
    </source>
</evidence>
<organism evidence="2 3">
    <name type="scientific">Galliscardovia ingluviei</name>
    <dbReference type="NCBI Taxonomy" id="1769422"/>
    <lineage>
        <taxon>Bacteria</taxon>
        <taxon>Bacillati</taxon>
        <taxon>Actinomycetota</taxon>
        <taxon>Actinomycetes</taxon>
        <taxon>Bifidobacteriales</taxon>
        <taxon>Bifidobacteriaceae</taxon>
        <taxon>Galliscardovia</taxon>
    </lineage>
</organism>
<gene>
    <name evidence="2" type="ORF">GCM10007377_09660</name>
</gene>
<reference evidence="2" key="2">
    <citation type="submission" date="2020-09" db="EMBL/GenBank/DDBJ databases">
        <authorList>
            <person name="Sun Q."/>
            <person name="Sedlacek I."/>
        </authorList>
    </citation>
    <scope>NUCLEOTIDE SEQUENCE</scope>
    <source>
        <strain evidence="2">CCM 8606</strain>
    </source>
</reference>
<evidence type="ECO:0000313" key="3">
    <source>
        <dbReference type="Proteomes" id="UP000619536"/>
    </source>
</evidence>
<reference evidence="2" key="1">
    <citation type="journal article" date="2014" name="Int. J. Syst. Evol. Microbiol.">
        <title>Complete genome sequence of Corynebacterium casei LMG S-19264T (=DSM 44701T), isolated from a smear-ripened cheese.</title>
        <authorList>
            <consortium name="US DOE Joint Genome Institute (JGI-PGF)"/>
            <person name="Walter F."/>
            <person name="Albersmeier A."/>
            <person name="Kalinowski J."/>
            <person name="Ruckert C."/>
        </authorList>
    </citation>
    <scope>NUCLEOTIDE SEQUENCE</scope>
    <source>
        <strain evidence="2">CCM 8606</strain>
    </source>
</reference>
<proteinExistence type="predicted"/>
<feature type="compositionally biased region" description="Basic and acidic residues" evidence="1">
    <location>
        <begin position="55"/>
        <end position="69"/>
    </location>
</feature>
<dbReference type="EMBL" id="BMDH01000002">
    <property type="protein sequence ID" value="GGI14183.1"/>
    <property type="molecule type" value="Genomic_DNA"/>
</dbReference>
<sequence length="69" mass="7940">MQSNAPDRTRLHEKGKRGLGHFNMFHFAYEVPLVAIREALVRGKGDMSVDFSRVPPDKTKPKQHMLYDS</sequence>
<protein>
    <submittedName>
        <fullName evidence="2">Uncharacterized protein</fullName>
    </submittedName>
</protein>